<keyword evidence="2" id="KW-1185">Reference proteome</keyword>
<dbReference type="EMBL" id="JBHULR010000002">
    <property type="protein sequence ID" value="MFD2546584.1"/>
    <property type="molecule type" value="Genomic_DNA"/>
</dbReference>
<evidence type="ECO:0000313" key="2">
    <source>
        <dbReference type="Proteomes" id="UP001597545"/>
    </source>
</evidence>
<comment type="caution">
    <text evidence="1">The sequence shown here is derived from an EMBL/GenBank/DDBJ whole genome shotgun (WGS) entry which is preliminary data.</text>
</comment>
<reference evidence="2" key="1">
    <citation type="journal article" date="2019" name="Int. J. Syst. Evol. Microbiol.">
        <title>The Global Catalogue of Microorganisms (GCM) 10K type strain sequencing project: providing services to taxonomists for standard genome sequencing and annotation.</title>
        <authorList>
            <consortium name="The Broad Institute Genomics Platform"/>
            <consortium name="The Broad Institute Genome Sequencing Center for Infectious Disease"/>
            <person name="Wu L."/>
            <person name="Ma J."/>
        </authorList>
    </citation>
    <scope>NUCLEOTIDE SEQUENCE [LARGE SCALE GENOMIC DNA]</scope>
    <source>
        <strain evidence="2">KCTC 42662</strain>
    </source>
</reference>
<accession>A0ABW5KCF2</accession>
<evidence type="ECO:0008006" key="3">
    <source>
        <dbReference type="Google" id="ProtNLM"/>
    </source>
</evidence>
<sequence length="65" mass="7569">MSFIDKKVSDKRAIATLAKNGIQVSEEETDVILDFLYLVAKNYNKPEEDLEVESLRRNRTLEKRP</sequence>
<evidence type="ECO:0000313" key="1">
    <source>
        <dbReference type="EMBL" id="MFD2546584.1"/>
    </source>
</evidence>
<organism evidence="1 2">
    <name type="scientific">Sphingobacterium suaedae</name>
    <dbReference type="NCBI Taxonomy" id="1686402"/>
    <lineage>
        <taxon>Bacteria</taxon>
        <taxon>Pseudomonadati</taxon>
        <taxon>Bacteroidota</taxon>
        <taxon>Sphingobacteriia</taxon>
        <taxon>Sphingobacteriales</taxon>
        <taxon>Sphingobacteriaceae</taxon>
        <taxon>Sphingobacterium</taxon>
    </lineage>
</organism>
<dbReference type="RefSeq" id="WP_380900515.1">
    <property type="nucleotide sequence ID" value="NZ_JBHUEG010000003.1"/>
</dbReference>
<gene>
    <name evidence="1" type="ORF">ACFSR5_02870</name>
</gene>
<protein>
    <recommendedName>
        <fullName evidence="3">PTS sugar transporter subunit IIBC</fullName>
    </recommendedName>
</protein>
<dbReference type="Proteomes" id="UP001597545">
    <property type="component" value="Unassembled WGS sequence"/>
</dbReference>
<proteinExistence type="predicted"/>
<name>A0ABW5KCF2_9SPHI</name>